<protein>
    <recommendedName>
        <fullName evidence="2">Polyketide cyclase</fullName>
    </recommendedName>
</protein>
<dbReference type="SUPFAM" id="SSF55961">
    <property type="entry name" value="Bet v1-like"/>
    <property type="match status" value="1"/>
</dbReference>
<reference evidence="1" key="1">
    <citation type="submission" date="2023-06" db="EMBL/GenBank/DDBJ databases">
        <title>Gordonia sp. nov. and Pseudochrobactrum sp. nov., two species isolated from the burying beetle Nicrophorus vespilloides.</title>
        <authorList>
            <person name="Poehlein A."/>
            <person name="Guzman J."/>
            <person name="Daniel R."/>
            <person name="Vilcinskas A."/>
        </authorList>
    </citation>
    <scope>NUCLEOTIDE SEQUENCE</scope>
    <source>
        <strain evidence="1">MP11Mi</strain>
    </source>
</reference>
<organism evidence="1">
    <name type="scientific">Gordonia sp. MP11Mi</name>
    <dbReference type="NCBI Taxonomy" id="3022769"/>
    <lineage>
        <taxon>Bacteria</taxon>
        <taxon>Bacillati</taxon>
        <taxon>Actinomycetota</taxon>
        <taxon>Actinomycetes</taxon>
        <taxon>Mycobacteriales</taxon>
        <taxon>Gordoniaceae</taxon>
        <taxon>Gordonia</taxon>
    </lineage>
</organism>
<name>A0AA97GVS8_9ACTN</name>
<dbReference type="EMBL" id="CP128986">
    <property type="protein sequence ID" value="WOC14393.1"/>
    <property type="molecule type" value="Genomic_DNA"/>
</dbReference>
<sequence>MSEQQRVVSAQRVVRASPETVFELIADPARQPEWDGNDNLAVSAPGHRVRAIGDTFDTTLTNGAVRRNLVVEFTEARLIAWQPSEVGAAPPGHLWRWEIEPADDGVAVIHTYDWTDLHDDKREARARATTADKLRLSIDRLAELAVREH</sequence>
<dbReference type="AlphaFoldDB" id="A0AA97GVS8"/>
<dbReference type="InterPro" id="IPR019587">
    <property type="entry name" value="Polyketide_cyclase/dehydratase"/>
</dbReference>
<proteinExistence type="predicted"/>
<dbReference type="RefSeq" id="WP_420040138.1">
    <property type="nucleotide sequence ID" value="NZ_CP128986.1"/>
</dbReference>
<accession>A0AA97GVS8</accession>
<gene>
    <name evidence="1" type="ORF">MP11Mi_35150</name>
</gene>
<dbReference type="InterPro" id="IPR023393">
    <property type="entry name" value="START-like_dom_sf"/>
</dbReference>
<evidence type="ECO:0008006" key="2">
    <source>
        <dbReference type="Google" id="ProtNLM"/>
    </source>
</evidence>
<dbReference type="Gene3D" id="3.30.530.20">
    <property type="match status" value="1"/>
</dbReference>
<evidence type="ECO:0000313" key="1">
    <source>
        <dbReference type="EMBL" id="WOC14393.1"/>
    </source>
</evidence>
<dbReference type="Pfam" id="PF10604">
    <property type="entry name" value="Polyketide_cyc2"/>
    <property type="match status" value="1"/>
</dbReference>